<organism evidence="1 2">
    <name type="scientific">Arctium lappa</name>
    <name type="common">Greater burdock</name>
    <name type="synonym">Lappa major</name>
    <dbReference type="NCBI Taxonomy" id="4217"/>
    <lineage>
        <taxon>Eukaryota</taxon>
        <taxon>Viridiplantae</taxon>
        <taxon>Streptophyta</taxon>
        <taxon>Embryophyta</taxon>
        <taxon>Tracheophyta</taxon>
        <taxon>Spermatophyta</taxon>
        <taxon>Magnoliopsida</taxon>
        <taxon>eudicotyledons</taxon>
        <taxon>Gunneridae</taxon>
        <taxon>Pentapetalae</taxon>
        <taxon>asterids</taxon>
        <taxon>campanulids</taxon>
        <taxon>Asterales</taxon>
        <taxon>Asteraceae</taxon>
        <taxon>Carduoideae</taxon>
        <taxon>Cardueae</taxon>
        <taxon>Arctiinae</taxon>
        <taxon>Arctium</taxon>
    </lineage>
</organism>
<name>A0ACB9EJG3_ARCLA</name>
<gene>
    <name evidence="1" type="ORF">L6452_06408</name>
</gene>
<proteinExistence type="predicted"/>
<dbReference type="Proteomes" id="UP001055879">
    <property type="component" value="Linkage Group LG02"/>
</dbReference>
<evidence type="ECO:0000313" key="2">
    <source>
        <dbReference type="Proteomes" id="UP001055879"/>
    </source>
</evidence>
<evidence type="ECO:0000313" key="1">
    <source>
        <dbReference type="EMBL" id="KAI3758836.1"/>
    </source>
</evidence>
<reference evidence="1 2" key="2">
    <citation type="journal article" date="2022" name="Mol. Ecol. Resour.">
        <title>The genomes of chicory, endive, great burdock and yacon provide insights into Asteraceae paleo-polyploidization history and plant inulin production.</title>
        <authorList>
            <person name="Fan W."/>
            <person name="Wang S."/>
            <person name="Wang H."/>
            <person name="Wang A."/>
            <person name="Jiang F."/>
            <person name="Liu H."/>
            <person name="Zhao H."/>
            <person name="Xu D."/>
            <person name="Zhang Y."/>
        </authorList>
    </citation>
    <scope>NUCLEOTIDE SEQUENCE [LARGE SCALE GENOMIC DNA]</scope>
    <source>
        <strain evidence="2">cv. Niubang</strain>
    </source>
</reference>
<reference evidence="2" key="1">
    <citation type="journal article" date="2022" name="Mol. Ecol. Resour.">
        <title>The genomes of chicory, endive, great burdock and yacon provide insights into Asteraceae palaeo-polyploidization history and plant inulin production.</title>
        <authorList>
            <person name="Fan W."/>
            <person name="Wang S."/>
            <person name="Wang H."/>
            <person name="Wang A."/>
            <person name="Jiang F."/>
            <person name="Liu H."/>
            <person name="Zhao H."/>
            <person name="Xu D."/>
            <person name="Zhang Y."/>
        </authorList>
    </citation>
    <scope>NUCLEOTIDE SEQUENCE [LARGE SCALE GENOMIC DNA]</scope>
    <source>
        <strain evidence="2">cv. Niubang</strain>
    </source>
</reference>
<dbReference type="EMBL" id="CM042048">
    <property type="protein sequence ID" value="KAI3758836.1"/>
    <property type="molecule type" value="Genomic_DNA"/>
</dbReference>
<sequence>MLVLKRSNGGSRIRRNMSISQSLSICLMQQHLIYHPDLKKKVRAGLGKSCTKDGQWRCLRLMLFSMHFAKSFRVSVADMFNEFFTVQCRIDSLLGLPTSFVPHDAHKMLSLCPSVQTTLKANKALISGDSFVFSTRFVKVQGLS</sequence>
<comment type="caution">
    <text evidence="1">The sequence shown here is derived from an EMBL/GenBank/DDBJ whole genome shotgun (WGS) entry which is preliminary data.</text>
</comment>
<protein>
    <submittedName>
        <fullName evidence="1">Uncharacterized protein</fullName>
    </submittedName>
</protein>
<accession>A0ACB9EJG3</accession>
<keyword evidence="2" id="KW-1185">Reference proteome</keyword>